<name>A0ABQ0XMX5_9STAP</name>
<dbReference type="RefSeq" id="WP_103295485.1">
    <property type="nucleotide sequence ID" value="NZ_BKAQ01000014.1"/>
</dbReference>
<evidence type="ECO:0000313" key="1">
    <source>
        <dbReference type="EMBL" id="GEP82539.1"/>
    </source>
</evidence>
<reference evidence="1 2" key="1">
    <citation type="submission" date="2019-07" db="EMBL/GenBank/DDBJ databases">
        <title>Whole genome shotgun sequence of Staphylococcus kloosii NBRC 109624.</title>
        <authorList>
            <person name="Hosoyama A."/>
            <person name="Uohara A."/>
            <person name="Ohji S."/>
            <person name="Ichikawa N."/>
        </authorList>
    </citation>
    <scope>NUCLEOTIDE SEQUENCE [LARGE SCALE GENOMIC DNA]</scope>
    <source>
        <strain evidence="1 2">NBRC 109624</strain>
    </source>
</reference>
<evidence type="ECO:0000313" key="2">
    <source>
        <dbReference type="Proteomes" id="UP000321040"/>
    </source>
</evidence>
<accession>A0ABQ0XMX5</accession>
<gene>
    <name evidence="1" type="ORF">SKL01_17170</name>
</gene>
<comment type="caution">
    <text evidence="1">The sequence shown here is derived from an EMBL/GenBank/DDBJ whole genome shotgun (WGS) entry which is preliminary data.</text>
</comment>
<proteinExistence type="predicted"/>
<dbReference type="EMBL" id="BKAQ01000014">
    <property type="protein sequence ID" value="GEP82539.1"/>
    <property type="molecule type" value="Genomic_DNA"/>
</dbReference>
<organism evidence="1 2">
    <name type="scientific">Staphylococcus kloosii</name>
    <dbReference type="NCBI Taxonomy" id="29384"/>
    <lineage>
        <taxon>Bacteria</taxon>
        <taxon>Bacillati</taxon>
        <taxon>Bacillota</taxon>
        <taxon>Bacilli</taxon>
        <taxon>Bacillales</taxon>
        <taxon>Staphylococcaceae</taxon>
        <taxon>Staphylococcus</taxon>
    </lineage>
</organism>
<sequence>MKIKQQKTMTMKEYLHYVIDNTELSDISRYYSYNSDGEHGDVEIKLYDLDNKTDTVLKEFTEDKELMVVVSEETDVTESTVLPKLLIILKSNQLIFQDDNGKQRAFTYKSTSIKSMLYKAQSQKDNVDTIHIVNDDGTHTLIWTHDKGLVE</sequence>
<dbReference type="GeneID" id="69904972"/>
<protein>
    <submittedName>
        <fullName evidence="1">Uncharacterized protein</fullName>
    </submittedName>
</protein>
<keyword evidence="2" id="KW-1185">Reference proteome</keyword>
<dbReference type="Proteomes" id="UP000321040">
    <property type="component" value="Unassembled WGS sequence"/>
</dbReference>